<organism evidence="2 3">
    <name type="scientific">Angiostrongylus cantonensis</name>
    <name type="common">Rat lungworm</name>
    <dbReference type="NCBI Taxonomy" id="6313"/>
    <lineage>
        <taxon>Eukaryota</taxon>
        <taxon>Metazoa</taxon>
        <taxon>Ecdysozoa</taxon>
        <taxon>Nematoda</taxon>
        <taxon>Chromadorea</taxon>
        <taxon>Rhabditida</taxon>
        <taxon>Rhabditina</taxon>
        <taxon>Rhabditomorpha</taxon>
        <taxon>Strongyloidea</taxon>
        <taxon>Metastrongylidae</taxon>
        <taxon>Angiostrongylus</taxon>
    </lineage>
</organism>
<dbReference type="PANTHER" id="PTHR21541:SF3">
    <property type="entry name" value="STRUCTURE-SPECIFIC ENDONUCLEASE SUBUNIT SLX4"/>
    <property type="match status" value="1"/>
</dbReference>
<reference evidence="3" key="2">
    <citation type="submission" date="2017-02" db="UniProtKB">
        <authorList>
            <consortium name="WormBaseParasite"/>
        </authorList>
    </citation>
    <scope>IDENTIFICATION</scope>
</reference>
<accession>A0A0K0D4D8</accession>
<reference evidence="2" key="1">
    <citation type="submission" date="2012-09" db="EMBL/GenBank/DDBJ databases">
        <authorList>
            <person name="Martin A.A."/>
        </authorList>
    </citation>
    <scope>NUCLEOTIDE SEQUENCE</scope>
</reference>
<protein>
    <submittedName>
        <fullName evidence="3">SAP domain-containing protein</fullName>
    </submittedName>
</protein>
<proteinExistence type="predicted"/>
<name>A0A0K0D4D8_ANGCA</name>
<dbReference type="GO" id="GO:0000712">
    <property type="term" value="P:resolution of meiotic recombination intermediates"/>
    <property type="evidence" value="ECO:0007669"/>
    <property type="project" value="TreeGrafter"/>
</dbReference>
<dbReference type="WBParaSite" id="ACAC_0000493301-mRNA-1">
    <property type="protein sequence ID" value="ACAC_0000493301-mRNA-1"/>
    <property type="gene ID" value="ACAC_0000493301"/>
</dbReference>
<feature type="compositionally biased region" description="Acidic residues" evidence="1">
    <location>
        <begin position="394"/>
        <end position="403"/>
    </location>
</feature>
<sequence length="431" mass="47741">MEITLFDVPMTDHSEGPTNNNSPDIFEDKSKDGSAAGVVPVTGTVAYSYSFKTDLEFYSTAKIFKPFSSALHNAAVLRNGEHEQELNNASEASFKALITDHSESSKVDVCDAEVVCLDEVAEQDRKSASKDPYESEYFNYYDSFVEQWYEPVDDSASNQVNYELKMPHESFKEGNQECVAETTTNSASTGSSSQSFIASLSEQVECVVSRNVGRFPISASSQDSFFDSPKFIANTKPDIVNSSSFAKNNHSVDLAPPAAHSTPLQPTRKKPRFGSNVKILKTTDITPMPDYDTMNDECLKNELRKFGLKPMGRKRSIAILKKIYEEIHPKIDPSTPTIRPLVVDDIEDHEQQTLKCKSTKERARGQGIRTLPEAMRIADLPSAASKDAQIGSMEENEDEDFIDLGDKTLNDPADEPPEESMIDDGLLPKVS</sequence>
<keyword evidence="2" id="KW-1185">Reference proteome</keyword>
<feature type="region of interest" description="Disordered" evidence="1">
    <location>
        <begin position="1"/>
        <end position="24"/>
    </location>
</feature>
<feature type="region of interest" description="Disordered" evidence="1">
    <location>
        <begin position="381"/>
        <end position="431"/>
    </location>
</feature>
<dbReference type="STRING" id="6313.A0A0K0D4D8"/>
<dbReference type="Proteomes" id="UP000035642">
    <property type="component" value="Unassembled WGS sequence"/>
</dbReference>
<evidence type="ECO:0000313" key="3">
    <source>
        <dbReference type="WBParaSite" id="ACAC_0000493301-mRNA-1"/>
    </source>
</evidence>
<evidence type="ECO:0000256" key="1">
    <source>
        <dbReference type="SAM" id="MobiDB-lite"/>
    </source>
</evidence>
<dbReference type="CDD" id="cd22999">
    <property type="entry name" value="SAP_SLX4"/>
    <property type="match status" value="1"/>
</dbReference>
<dbReference type="GO" id="GO:0033557">
    <property type="term" value="C:Slx1-Slx4 complex"/>
    <property type="evidence" value="ECO:0007669"/>
    <property type="project" value="TreeGrafter"/>
</dbReference>
<dbReference type="PANTHER" id="PTHR21541">
    <property type="entry name" value="BTB POZ DOMAIN CONTAINING 12"/>
    <property type="match status" value="1"/>
</dbReference>
<dbReference type="AlphaFoldDB" id="A0A0K0D4D8"/>
<evidence type="ECO:0000313" key="2">
    <source>
        <dbReference type="Proteomes" id="UP000035642"/>
    </source>
</evidence>
<feature type="compositionally biased region" description="Acidic residues" evidence="1">
    <location>
        <begin position="412"/>
        <end position="422"/>
    </location>
</feature>